<reference evidence="2 3" key="1">
    <citation type="submission" date="2019-02" db="EMBL/GenBank/DDBJ databases">
        <authorList>
            <consortium name="Pathogen Informatics"/>
        </authorList>
    </citation>
    <scope>NUCLEOTIDE SEQUENCE [LARGE SCALE GENOMIC DNA]</scope>
    <source>
        <strain evidence="2 3">3012STDY6756503</strain>
    </source>
</reference>
<dbReference type="RefSeq" id="WP_131733737.1">
    <property type="nucleotide sequence ID" value="NZ_CAACYD010000005.1"/>
</dbReference>
<feature type="compositionally biased region" description="Polar residues" evidence="1">
    <location>
        <begin position="151"/>
        <end position="161"/>
    </location>
</feature>
<evidence type="ECO:0000256" key="1">
    <source>
        <dbReference type="SAM" id="MobiDB-lite"/>
    </source>
</evidence>
<dbReference type="Proteomes" id="UP000360750">
    <property type="component" value="Unassembled WGS sequence"/>
</dbReference>
<feature type="region of interest" description="Disordered" evidence="1">
    <location>
        <begin position="135"/>
        <end position="161"/>
    </location>
</feature>
<gene>
    <name evidence="2" type="ORF">NCTC8139_01276</name>
</gene>
<evidence type="ECO:0000313" key="3">
    <source>
        <dbReference type="Proteomes" id="UP000360750"/>
    </source>
</evidence>
<sequence length="161" mass="15703">MATDDGTSSGGGAGRDENGGHADPVRDLLLGLANQIDALAALFAGGGHHGAASDDGTTAGSPLAGYAAAFSADGPVGHALAGASGEITSLLTEIGDLISRLLAAVIAVLEAIAEALRSSPATTTPPRHYEPIAVRVSAPGARPGGSDVRGLTTSTGPDQEQ</sequence>
<organism evidence="2 3">
    <name type="scientific">Gordonia paraffinivorans</name>
    <dbReference type="NCBI Taxonomy" id="175628"/>
    <lineage>
        <taxon>Bacteria</taxon>
        <taxon>Bacillati</taxon>
        <taxon>Actinomycetota</taxon>
        <taxon>Actinomycetes</taxon>
        <taxon>Mycobacteriales</taxon>
        <taxon>Gordoniaceae</taxon>
        <taxon>Gordonia</taxon>
    </lineage>
</organism>
<feature type="region of interest" description="Disordered" evidence="1">
    <location>
        <begin position="1"/>
        <end position="21"/>
    </location>
</feature>
<name>A0ABD7V0W6_9ACTN</name>
<dbReference type="GeneID" id="60749306"/>
<accession>A0ABD7V0W6</accession>
<dbReference type="EMBL" id="CAACYD010000005">
    <property type="protein sequence ID" value="VFA82877.1"/>
    <property type="molecule type" value="Genomic_DNA"/>
</dbReference>
<proteinExistence type="predicted"/>
<comment type="caution">
    <text evidence="2">The sequence shown here is derived from an EMBL/GenBank/DDBJ whole genome shotgun (WGS) entry which is preliminary data.</text>
</comment>
<dbReference type="AlphaFoldDB" id="A0ABD7V0W6"/>
<protein>
    <submittedName>
        <fullName evidence="2">Uncharacterized protein</fullName>
    </submittedName>
</protein>
<evidence type="ECO:0000313" key="2">
    <source>
        <dbReference type="EMBL" id="VFA82877.1"/>
    </source>
</evidence>